<dbReference type="InterPro" id="IPR036273">
    <property type="entry name" value="CRAL/TRIO_N_dom_sf"/>
</dbReference>
<dbReference type="CDD" id="cd00170">
    <property type="entry name" value="SEC14"/>
    <property type="match status" value="1"/>
</dbReference>
<dbReference type="GeneID" id="81429791"/>
<proteinExistence type="predicted"/>
<evidence type="ECO:0000259" key="1">
    <source>
        <dbReference type="PROSITE" id="PS50191"/>
    </source>
</evidence>
<evidence type="ECO:0000313" key="3">
    <source>
        <dbReference type="Proteomes" id="UP001149163"/>
    </source>
</evidence>
<comment type="caution">
    <text evidence="2">The sequence shown here is derived from an EMBL/GenBank/DDBJ whole genome shotgun (WGS) entry which is preliminary data.</text>
</comment>
<accession>A0A9W9LHJ5</accession>
<dbReference type="Pfam" id="PF03765">
    <property type="entry name" value="CRAL_TRIO_N"/>
    <property type="match status" value="1"/>
</dbReference>
<keyword evidence="3" id="KW-1185">Reference proteome</keyword>
<evidence type="ECO:0000313" key="2">
    <source>
        <dbReference type="EMBL" id="KAJ5157391.1"/>
    </source>
</evidence>
<dbReference type="PANTHER" id="PTHR46590">
    <property type="entry name" value="PHOSPHATIDYLINOSITOL TRANSFER PROTEIN CSR1-RELATED"/>
    <property type="match status" value="1"/>
</dbReference>
<dbReference type="SUPFAM" id="SSF52087">
    <property type="entry name" value="CRAL/TRIO domain"/>
    <property type="match status" value="1"/>
</dbReference>
<dbReference type="EMBL" id="JAPQKN010000006">
    <property type="protein sequence ID" value="KAJ5157391.1"/>
    <property type="molecule type" value="Genomic_DNA"/>
</dbReference>
<dbReference type="SMART" id="SM00516">
    <property type="entry name" value="SEC14"/>
    <property type="match status" value="1"/>
</dbReference>
<dbReference type="PROSITE" id="PS50191">
    <property type="entry name" value="CRAL_TRIO"/>
    <property type="match status" value="1"/>
</dbReference>
<reference evidence="2" key="1">
    <citation type="submission" date="2022-11" db="EMBL/GenBank/DDBJ databases">
        <authorList>
            <person name="Petersen C."/>
        </authorList>
    </citation>
    <scope>NUCLEOTIDE SEQUENCE</scope>
    <source>
        <strain evidence="2">IBT 26290</strain>
    </source>
</reference>
<dbReference type="Gene3D" id="3.40.525.10">
    <property type="entry name" value="CRAL-TRIO lipid binding domain"/>
    <property type="match status" value="1"/>
</dbReference>
<dbReference type="Proteomes" id="UP001149163">
    <property type="component" value="Unassembled WGS sequence"/>
</dbReference>
<dbReference type="AlphaFoldDB" id="A0A9W9LHJ5"/>
<dbReference type="InterPro" id="IPR001251">
    <property type="entry name" value="CRAL-TRIO_dom"/>
</dbReference>
<dbReference type="PANTHER" id="PTHR46590:SF2">
    <property type="entry name" value="CRAL_TRIO DOMAIN PROTEIN (AFU_ORTHOLOGUE AFUA_4G13930)-RELATED"/>
    <property type="match status" value="1"/>
</dbReference>
<dbReference type="InterPro" id="IPR036865">
    <property type="entry name" value="CRAL-TRIO_dom_sf"/>
</dbReference>
<gene>
    <name evidence="2" type="ORF">N7482_008491</name>
</gene>
<dbReference type="RefSeq" id="XP_056540380.1">
    <property type="nucleotide sequence ID" value="XM_056690615.1"/>
</dbReference>
<sequence>MTAIAEVEPGYVGNLDSTQEEKLQQFWTLLMQSWDLSIPGPEPARKSSISSNGTAKVHRRFFSLGRSPPQPTEQEVAAIPANLLSTLESLGAGPNETKAVGSLLTKLPGERLRSAFLTLLKQDHPDALLLRFLRAEKWNVPKAWIKFVASLNWRVNEYKVDEEVLLKGEEHNLEKSRQEGNSADKKDGEGYVHQLQTGKGYFHGVDKWGRPICVVRVRSHSPSEQTQKGLFDYIIHCIESVRYLQVPPVESMAIVFDLTSFSLSNWDFPPVKFIIDSFQENYPESLGAMIFYNAPWIFSGFWKIIHGILDPVVAAKVHFISGAKELEKLVPKAQILKELGGEEDWDYEYIEPLPHESDRLKDTATRDSILEERKKLGDELFSVTAQWISHSDVDSALSRRGEVIKGLSANYWKLDPYVRARSLLDRTGVITEGGTINFYPPKAATPVDEKSKMVTEHVNEPQLAAAAA</sequence>
<protein>
    <recommendedName>
        <fullName evidence="1">CRAL-TRIO domain-containing protein</fullName>
    </recommendedName>
</protein>
<dbReference type="OrthoDB" id="43460at2759"/>
<name>A0A9W9LHJ5_9EURO</name>
<dbReference type="SUPFAM" id="SSF46938">
    <property type="entry name" value="CRAL/TRIO N-terminal domain"/>
    <property type="match status" value="1"/>
</dbReference>
<dbReference type="InterPro" id="IPR011074">
    <property type="entry name" value="CRAL/TRIO_N_dom"/>
</dbReference>
<reference evidence="2" key="2">
    <citation type="journal article" date="2023" name="IMA Fungus">
        <title>Comparative genomic study of the Penicillium genus elucidates a diverse pangenome and 15 lateral gene transfer events.</title>
        <authorList>
            <person name="Petersen C."/>
            <person name="Sorensen T."/>
            <person name="Nielsen M.R."/>
            <person name="Sondergaard T.E."/>
            <person name="Sorensen J.L."/>
            <person name="Fitzpatrick D.A."/>
            <person name="Frisvad J.C."/>
            <person name="Nielsen K.L."/>
        </authorList>
    </citation>
    <scope>NUCLEOTIDE SEQUENCE</scope>
    <source>
        <strain evidence="2">IBT 26290</strain>
    </source>
</reference>
<dbReference type="SMART" id="SM01100">
    <property type="entry name" value="CRAL_TRIO_N"/>
    <property type="match status" value="1"/>
</dbReference>
<dbReference type="Pfam" id="PF00650">
    <property type="entry name" value="CRAL_TRIO"/>
    <property type="match status" value="1"/>
</dbReference>
<organism evidence="2 3">
    <name type="scientific">Penicillium canariense</name>
    <dbReference type="NCBI Taxonomy" id="189055"/>
    <lineage>
        <taxon>Eukaryota</taxon>
        <taxon>Fungi</taxon>
        <taxon>Dikarya</taxon>
        <taxon>Ascomycota</taxon>
        <taxon>Pezizomycotina</taxon>
        <taxon>Eurotiomycetes</taxon>
        <taxon>Eurotiomycetidae</taxon>
        <taxon>Eurotiales</taxon>
        <taxon>Aspergillaceae</taxon>
        <taxon>Penicillium</taxon>
    </lineage>
</organism>
<dbReference type="InterPro" id="IPR052432">
    <property type="entry name" value="PITP/CRAL-TRIO"/>
</dbReference>
<feature type="domain" description="CRAL-TRIO" evidence="1">
    <location>
        <begin position="202"/>
        <end position="347"/>
    </location>
</feature>